<feature type="region of interest" description="Disordered" evidence="1">
    <location>
        <begin position="64"/>
        <end position="101"/>
    </location>
</feature>
<comment type="caution">
    <text evidence="3">The sequence shown here is derived from an EMBL/GenBank/DDBJ whole genome shotgun (WGS) entry which is preliminary data.</text>
</comment>
<keyword evidence="2" id="KW-0732">Signal</keyword>
<dbReference type="AlphaFoldDB" id="A0ABC8SXK7"/>
<evidence type="ECO:0000256" key="2">
    <source>
        <dbReference type="SAM" id="SignalP"/>
    </source>
</evidence>
<name>A0ABC8SXK7_9AQUA</name>
<evidence type="ECO:0000256" key="1">
    <source>
        <dbReference type="SAM" id="MobiDB-lite"/>
    </source>
</evidence>
<dbReference type="Proteomes" id="UP001642360">
    <property type="component" value="Unassembled WGS sequence"/>
</dbReference>
<evidence type="ECO:0000313" key="3">
    <source>
        <dbReference type="EMBL" id="CAK9160560.1"/>
    </source>
</evidence>
<dbReference type="EMBL" id="CAUOFW020003540">
    <property type="protein sequence ID" value="CAK9160560.1"/>
    <property type="molecule type" value="Genomic_DNA"/>
</dbReference>
<feature type="signal peptide" evidence="2">
    <location>
        <begin position="1"/>
        <end position="17"/>
    </location>
</feature>
<accession>A0ABC8SXK7</accession>
<sequence length="101" mass="11028">VFYDFLILLALLGPLSCRPDHVPSLASPPIPKQCPTSKQSAVWRPRPAVHLTSCHPTPWIPLRSSTPLPRPWAPPTRELAPGASPTKSAAWVPPLPPRSTF</sequence>
<reference evidence="3 4" key="1">
    <citation type="submission" date="2024-02" db="EMBL/GenBank/DDBJ databases">
        <authorList>
            <person name="Vignale AGUSTIN F."/>
            <person name="Sosa J E."/>
            <person name="Modenutti C."/>
        </authorList>
    </citation>
    <scope>NUCLEOTIDE SEQUENCE [LARGE SCALE GENOMIC DNA]</scope>
</reference>
<organism evidence="3 4">
    <name type="scientific">Ilex paraguariensis</name>
    <name type="common">yerba mate</name>
    <dbReference type="NCBI Taxonomy" id="185542"/>
    <lineage>
        <taxon>Eukaryota</taxon>
        <taxon>Viridiplantae</taxon>
        <taxon>Streptophyta</taxon>
        <taxon>Embryophyta</taxon>
        <taxon>Tracheophyta</taxon>
        <taxon>Spermatophyta</taxon>
        <taxon>Magnoliopsida</taxon>
        <taxon>eudicotyledons</taxon>
        <taxon>Gunneridae</taxon>
        <taxon>Pentapetalae</taxon>
        <taxon>asterids</taxon>
        <taxon>campanulids</taxon>
        <taxon>Aquifoliales</taxon>
        <taxon>Aquifoliaceae</taxon>
        <taxon>Ilex</taxon>
    </lineage>
</organism>
<evidence type="ECO:0000313" key="4">
    <source>
        <dbReference type="Proteomes" id="UP001642360"/>
    </source>
</evidence>
<feature type="chain" id="PRO_5044863199" evidence="2">
    <location>
        <begin position="18"/>
        <end position="101"/>
    </location>
</feature>
<feature type="non-terminal residue" evidence="3">
    <location>
        <position position="1"/>
    </location>
</feature>
<gene>
    <name evidence="3" type="ORF">ILEXP_LOCUS29334</name>
</gene>
<proteinExistence type="predicted"/>
<protein>
    <submittedName>
        <fullName evidence="3">Uncharacterized protein</fullName>
    </submittedName>
</protein>
<keyword evidence="4" id="KW-1185">Reference proteome</keyword>